<proteinExistence type="predicted"/>
<feature type="transmembrane region" description="Helical" evidence="1">
    <location>
        <begin position="188"/>
        <end position="205"/>
    </location>
</feature>
<dbReference type="Pfam" id="PF16955">
    <property type="entry name" value="OFeT_1"/>
    <property type="match status" value="1"/>
</dbReference>
<evidence type="ECO:0008006" key="4">
    <source>
        <dbReference type="Google" id="ProtNLM"/>
    </source>
</evidence>
<comment type="caution">
    <text evidence="2">The sequence shown here is derived from an EMBL/GenBank/DDBJ whole genome shotgun (WGS) entry which is preliminary data.</text>
</comment>
<feature type="transmembrane region" description="Helical" evidence="1">
    <location>
        <begin position="154"/>
        <end position="176"/>
    </location>
</feature>
<sequence length="247" mass="25638">MTATTVASAFIASFLGSFVEVVEAFTIVLAVGITQGWRPALFGSAVALAVLVALVVFLGPLLGLIPLDLIQLIIGTLLILFGLRWLRKAILRASGFIALHDEAKAFGAEVDSLARQSADRRAEMLAGTVAFKAVLLEGVEVVFIVIATGAGNGLIGYASGGAALAFLVVGCIGLLLRKPLSTVPENSLKFVVGLLLSAFGIFWIGEGLGADWPGADISLLGILAVLAIFSLVAVRTLRRRAGSLVVL</sequence>
<feature type="transmembrane region" description="Helical" evidence="1">
    <location>
        <begin position="217"/>
        <end position="234"/>
    </location>
</feature>
<feature type="transmembrane region" description="Helical" evidence="1">
    <location>
        <begin position="125"/>
        <end position="148"/>
    </location>
</feature>
<keyword evidence="1" id="KW-0472">Membrane</keyword>
<dbReference type="AlphaFoldDB" id="A0A2W4CXJ6"/>
<dbReference type="OrthoDB" id="571245at2"/>
<evidence type="ECO:0000313" key="2">
    <source>
        <dbReference type="EMBL" id="PZM16191.1"/>
    </source>
</evidence>
<dbReference type="EMBL" id="PCDP01000003">
    <property type="protein sequence ID" value="PZM16191.1"/>
    <property type="molecule type" value="Genomic_DNA"/>
</dbReference>
<keyword evidence="1" id="KW-0812">Transmembrane</keyword>
<feature type="transmembrane region" description="Helical" evidence="1">
    <location>
        <begin position="69"/>
        <end position="86"/>
    </location>
</feature>
<keyword evidence="1" id="KW-1133">Transmembrane helix</keyword>
<dbReference type="RefSeq" id="WP_111158794.1">
    <property type="nucleotide sequence ID" value="NZ_PCDP01000003.1"/>
</dbReference>
<gene>
    <name evidence="2" type="ORF">CPY51_04185</name>
</gene>
<organism evidence="2 3">
    <name type="scientific">Rhizobium tubonense</name>
    <dbReference type="NCBI Taxonomy" id="484088"/>
    <lineage>
        <taxon>Bacteria</taxon>
        <taxon>Pseudomonadati</taxon>
        <taxon>Pseudomonadota</taxon>
        <taxon>Alphaproteobacteria</taxon>
        <taxon>Hyphomicrobiales</taxon>
        <taxon>Rhizobiaceae</taxon>
        <taxon>Rhizobium/Agrobacterium group</taxon>
        <taxon>Rhizobium</taxon>
    </lineage>
</organism>
<evidence type="ECO:0000313" key="3">
    <source>
        <dbReference type="Proteomes" id="UP000248925"/>
    </source>
</evidence>
<evidence type="ECO:0000256" key="1">
    <source>
        <dbReference type="SAM" id="Phobius"/>
    </source>
</evidence>
<reference evidence="2 3" key="1">
    <citation type="journal article" date="2018" name="Sci. Rep.">
        <title>Rhizobium tumorigenes sp. nov., a novel plant tumorigenic bacterium isolated from cane gall tumors on thornless blackberry.</title>
        <authorList>
            <person name="Kuzmanovi N."/>
            <person name="Smalla K."/>
            <person name="Gronow S."/>
            <person name="PuBawska J."/>
        </authorList>
    </citation>
    <scope>NUCLEOTIDE SEQUENCE [LARGE SCALE GENOMIC DNA]</scope>
    <source>
        <strain evidence="2 3">CCBAU 85046</strain>
    </source>
</reference>
<feature type="transmembrane region" description="Helical" evidence="1">
    <location>
        <begin position="40"/>
        <end position="63"/>
    </location>
</feature>
<name>A0A2W4CXJ6_9HYPH</name>
<protein>
    <recommendedName>
        <fullName evidence="4">GDT1 family protein</fullName>
    </recommendedName>
</protein>
<keyword evidence="3" id="KW-1185">Reference proteome</keyword>
<feature type="transmembrane region" description="Helical" evidence="1">
    <location>
        <begin position="6"/>
        <end position="33"/>
    </location>
</feature>
<accession>A0A2W4CXJ6</accession>
<dbReference type="Proteomes" id="UP000248925">
    <property type="component" value="Unassembled WGS sequence"/>
</dbReference>
<dbReference type="InterPro" id="IPR031594">
    <property type="entry name" value="OFeT_1"/>
</dbReference>